<proteinExistence type="inferred from homology"/>
<dbReference type="Gene3D" id="3.40.50.11860">
    <property type="entry name" value="Diphthamide synthesis DPH1/DPH2 domain 3"/>
    <property type="match status" value="1"/>
</dbReference>
<dbReference type="NCBIfam" id="TIGR00322">
    <property type="entry name" value="diphth2_R"/>
    <property type="match status" value="2"/>
</dbReference>
<evidence type="ECO:0000256" key="4">
    <source>
        <dbReference type="ARBA" id="ARBA00021914"/>
    </source>
</evidence>
<feature type="region of interest" description="Disordered" evidence="19">
    <location>
        <begin position="1101"/>
        <end position="1173"/>
    </location>
</feature>
<evidence type="ECO:0000256" key="10">
    <source>
        <dbReference type="ARBA" id="ARBA00023004"/>
    </source>
</evidence>
<feature type="compositionally biased region" description="Basic and acidic residues" evidence="19">
    <location>
        <begin position="2087"/>
        <end position="2103"/>
    </location>
</feature>
<sequence length="3982" mass="429402">MGQQATDSLFLSPRTRKGYTRPTPLMSNSLSGPSNFADDGSAVIARQIEVHHSHLASEALDKINACSDIYEIGRTVSLIKERGYKRIALQFPDELLRDSGLVAQLIRDQTGSAVFILADTSYGSCCVDEVAAQHIAADAIIHYGRSCQSPTSRLPVIYVFGKQPVDVEDCVSVFDGFFAKDKAQKVILMYDVIYSHCIDELLGKLVSGNNYTNIIKSRVETESNLGFVLTRPDAEQDSRSGCCKKETSCCSTTNGADSGCGGSSGVPSASCSSGSANGYSSNSSSCQTAASTTMTQQQTEETPEITQYSNKRRRFGRTYDLPEGDQIEDYALFFVGDESPTLSNIMMTHSKCEVYSYNPEKKQGRLESAQVNRALMRRYFLVQKAKDADVIGIAVGTLGVASYMTMIKHLKALIESKGKKAYTFVMGKLNVAKMANFMEIDCFVYVACPENSLIDSKEFYRPIVTPYELEIALSKSREWNGDYVTDFQQLLPDDDKIGVDKVKISQAQLDAASDREDEEDSDEDEKPHFSLVTGQLKQSRKYTSNQEDSKELSALIEGTKDLTVRNKNTSVATLMSSAAGEYLQSRQFRGLEVQLGETPVELATEGRAGIARGYKTEDGYRDREKERQLCTQNSNTSSPNLNHHETKLFAFLTTFFCTTAAKHHPSNMLHFSITTSTPLMPVSGCSHPSISLRGKSASPRPSSALGLRPSRIDVRSQVYDSRQSRPAAINIPSPPLTPYLGHGDEDVDDDDADAICPKATRESRLSTSSPSTVSPRLRQRSASMGSVVPPLGFTFSTNMSPSRPKEDRESYAFFLKKMEEDYWKSVSTIRSTYFFDGIGRGGGFLAIPHLASHGNAKTNVICRLLESWLTKKLVEPTISEESIPVLEDNIQSSVQSIERHLRADPRVWSGISKAFIHIRCGHVFMLDSCCDDETIVHLGADEFYQDYPLFVDVEIKMHGESTVQQQQRQQPKANKDNSGPTEVLIAFQNVVNRGQGHHERSSPYLKMVSATTFIARLPGGVTLDADIQNYLTSIVDGQSFADVSALRDDTEHFLVDAGLDDSALDAFYASLQDHFSSTTNTDATGEDLAKVHGGLTKIAIADKVHDQENGGTEGDSSGSDDKKTGSASPQSKKPLKSKPVKLSKAAKKLAAKSSSASSSPGTPSSAVSNGAGGASPVIGREAFMGEGALVEAFSQQSRFHEETIETLSKEVDLKQVNINIGDQPLLKDTRLWFKSGTMYGLVGRNGTGKSTLLKAIGYGQLIGFPLNLRTLYIEQLPSETPDEQTVVETVLKADTERTLLLSESNLLQQAINKFPRQLVKSIKKLEWERMKVRLAAQQKLATRRSGKRGAEAREELLVAEAEEKAAQEAFEAIPIEGVEPPLDILNQAHEMLESVYNKLQQIEAESAEARARELLRGLGFTPANQDLPIKKFSGGWKMRIALAQALFLKPDLLLLDEPTNHLDLPAIIWLQNYLLQNLDEDQTIVVVSHDRSFLNAVSQEIIRLRDHKLDYFPGNYDEYEMKMEDKAKMKDRISAALDKKRKHAQDTINKQRAIMNKTGDDKRGAVIASRQKKLERLAGHNKTESGHRLKQSYIAGFHLNMGIKVEKEAPEPAVTIPLPTPKELRGNPTTLLSLNNVTFSYPGAPASTKPVIQNVSLSLHHSSRIALLGPNGCGKSTLMSLLSGEALPTSGTVEKFSSLVRIGYFSQHNVDQLDGQATKSAMTYLMDTFPEEYKTQPMARKYLGSFGIAGPTALLPMSTLSGGQKARVALAICVHGGPQVLLLDEITNHLDMATIQGLIVALKEFSGAVVLVSHDAYFVKAVCEDDDEDKDDEDDEDSMLRAQEEAGVVYRVKNGKLNRLEGGVDEYVKTVVTENKKGMRGGAVSLATFLPHIPVSKDDPPPLSGDPSPLSHHPNPDMAALLDHALPVVCTVRVVYAYMAREEGDLTLNKGDIIRVHDNDGGWWKGSLLPDYIYGSFPSNFVEILHEHNTQESTLTSPRTQSWQRQHSRQSSVDSSKFTKRKPVNTQVAKQNAPSSTSLPYRGSTNCSSVSLSAAAPSRNPQAIIGDMTDLEQPKSQPHRLPSQKFADNKDNRRNSQDSERSTQSRFSQISSHFSQILTVSSGRRPSTKSEGGAPGDDGVEKQSRSKTNANQGVTLPGAYPFAPSESQPEAARVTNEAVYNPTYAEHQRRHPGNHKSNLLNPSGPDGSLASAKAGVERHLSNRFSMPNLAGDAVTQQQQQRHKQLPSPQERQQRDPRHSGMSGTSIGLAPGQMYLQDTVSHGPRGASGTQSAYHLPRGNMSGLSLGGYEAGSQSSLQGSYHGQHSPQEILQQHHQHGVIPRSSTEYYSQQFTSHGVSHPMQQASYGLINDGSQQFAQQQQQQQQKQQGYRHSIANFGAQSLDQHPKSKQGHYPIHHSQLSPSIVIPQPKGRPHSAFANYAAGHTTPTENSPTSAGTSTTFSTPQTPNTVQSKRAGTPTSAGTHMSEVSSSSAREQRRKSETARMPPSASITASSFTARKFSVDSRTLLTTGSTSASTAAISSATARSSMGGHKNGSSEDSLDGVDNLGTYTAKKPKTTLIRAFKQIINPKKVAQKDALKNKNEHFAWIEMQKSLKRVPSPEPGQERSHFAVMTSTTSAAAAALASGDVAVEDFLQQSQEDQDPFSILGRSQVMRDHPAAASTPAVGGILDFGPNAFVQVDKVARNVNQRGPHMTPQLLSQKYLTRPYSKAPLSKLRVLFVWVSENIRLEGGTTRDVSGGRYKLGPAGEHASMSLTAGASSNGNESPTIRSGACTPPASVFMAGVEEYARGFLQEGTPELAQEVLTSRSSKTGEGFANLFAEMALAAGIEDVGVVKGYVKGPMDVFSKDVPASNHAWNVVRIDGTYRFIDCCLASPLHPAHYPNRPQTASSFYFLTQPMDLVLTHHPVFLTYQYITPSIPPQIFLQLPFVRPAYFDFGLSLPDFKRRTRLEVTDHEPVEIVVRIDGSGGTSGAGGTLGECLGKGCGEGVELRTEIEVMTSEGKIIRKRGLAQVMIWNPYQQQQHQAAQLLPQQSQLQPLGPACSSLSVGGTSTAVAVGSIAAASNRPMQLHHCTGIRIAKIKAVLPNETVVGPGGVRKGIVHIYAGRKVENAPSDATPYSLALSLPVRHIGAMPKTPFSFVLPHFSPYEFYVKTPQSELVYYPHTYKFCIVSLAAQAQAVVASGAAMALAENNEPGISSGGGGTVVGSPLAGSGGHHGNMSTMTTTTATTRHVKALTTGGHATAGSTASMTPMYRPQPNAQTLRGHYGGVASASASLQTLAGPGAGTGTGAASGSVPQSGTTTTIRGGGGGLKHSPYLHQHHPYQMNSSTSMASTSSISVNGGVHSNGNLHSGSGGHTGYGHGLSIPRPERLVLRTQTNRLYKLVYDPVRQCHEAQVEVKERGIWECVRMDDGGKGRVGREGTGGVVIASWSMSSPTAAHAHPAGSAPASPTAEAAAAASGAGSGSTPTTAPVPHIRIVPHLDAPRSLHFEVVDKDVPEGFVLKIGRFTDKQALPNRVTFKSKVVSRGHAEIFTENGKFYIRDTKSSSGTFLNHARLSAPGVESKPMLLKDGDVIQLGVDYQGGTQEIYRCVKMRLELNRSWQQQANTFSAVVVENGSHQDSVEHLTDPEQHATTLSPTETVPSPNEGVPVQQETTSVPTPTPAVTAAAPTSPQRSDSRDSLSSQEGLGSMDDVVHNHSQSSSALSSASSSQQRIQSSVSATVSPMDITGTEPSSGAGALANNPLDQQSPASAFFMAPSPPMFVSNFGVSPIPFAATTTPQTTSPSSSPRQEHHQQNTPSSPSSHMGHMIQNFVRNITIPHRNRSRTNSHSAASPTTPQASTSHPGVVAGGGGLVPPSGGGAEVFGKTLVISPPTTTMLLASHRTGTGHSGHSDLGVVSESEGDAAAMAGSNGGVAMQLTGSGSSSHSHGSSRSSSHSRGAETRGADLPMALHPSQTVAAEAV</sequence>
<feature type="compositionally biased region" description="Polar residues" evidence="19">
    <location>
        <begin position="2104"/>
        <end position="2125"/>
    </location>
</feature>
<dbReference type="Pfam" id="PF01866">
    <property type="entry name" value="Diphthamide_syn"/>
    <property type="match status" value="2"/>
</dbReference>
<comment type="subunit">
    <text evidence="14">Component of the 2-(3-amino-3-carboxypropyl)histidine synthase complex composed of DPH1, DPH2, DPH3 and a NADH-dependent reductase, predominantly CBR1.</text>
</comment>
<protein>
    <recommendedName>
        <fullName evidence="4">2-(3-amino-3-carboxypropyl)histidine synthase subunit 2</fullName>
    </recommendedName>
    <alternativeName>
        <fullName evidence="12">Diphthamide biosynthesis protein 2</fullName>
    </alternativeName>
    <alternativeName>
        <fullName evidence="13">Diphtheria toxin resistance protein 2</fullName>
    </alternativeName>
    <alternativeName>
        <fullName evidence="16">S-adenosyl-L-methionine:L-histidine 3-amino-3-carboxypropyltransferase 2</fullName>
    </alternativeName>
</protein>
<dbReference type="GO" id="GO:0017183">
    <property type="term" value="P:protein histidyl modification to diphthamide"/>
    <property type="evidence" value="ECO:0007669"/>
    <property type="project" value="InterPro"/>
</dbReference>
<dbReference type="SMART" id="SM00382">
    <property type="entry name" value="AAA"/>
    <property type="match status" value="2"/>
</dbReference>
<evidence type="ECO:0000256" key="15">
    <source>
        <dbReference type="ARBA" id="ARBA00054092"/>
    </source>
</evidence>
<dbReference type="PROSITE" id="PS50893">
    <property type="entry name" value="ABC_TRANSPORTER_2"/>
    <property type="match status" value="2"/>
</dbReference>
<feature type="compositionally biased region" description="Polar residues" evidence="19">
    <location>
        <begin position="3973"/>
        <end position="3982"/>
    </location>
</feature>
<feature type="region of interest" description="Disordered" evidence="19">
    <location>
        <begin position="2530"/>
        <end position="2564"/>
    </location>
</feature>
<dbReference type="GO" id="GO:0051536">
    <property type="term" value="F:iron-sulfur cluster binding"/>
    <property type="evidence" value="ECO:0007669"/>
    <property type="project" value="UniProtKB-KW"/>
</dbReference>
<dbReference type="SUPFAM" id="SSF52540">
    <property type="entry name" value="P-loop containing nucleoside triphosphate hydrolases"/>
    <property type="match status" value="2"/>
</dbReference>
<dbReference type="FunFam" id="3.40.50.11860:FF:000001">
    <property type="entry name" value="2-(3-amino-3-carboxypropyl)histidine synthase subunit 2"/>
    <property type="match status" value="1"/>
</dbReference>
<feature type="region of interest" description="Disordered" evidence="19">
    <location>
        <begin position="1896"/>
        <end position="1915"/>
    </location>
</feature>
<dbReference type="Pfam" id="PF00018">
    <property type="entry name" value="SH3_1"/>
    <property type="match status" value="1"/>
</dbReference>
<keyword evidence="7" id="KW-0677">Repeat</keyword>
<keyword evidence="10" id="KW-0408">Iron</keyword>
<name>A0A9P8IHK3_MORAP</name>
<feature type="region of interest" description="Disordered" evidence="19">
    <location>
        <begin position="2071"/>
        <end position="2172"/>
    </location>
</feature>
<feature type="region of interest" description="Disordered" evidence="19">
    <location>
        <begin position="3794"/>
        <end position="3826"/>
    </location>
</feature>
<keyword evidence="9" id="KW-0067">ATP-binding</keyword>
<dbReference type="PROSITE" id="PS00211">
    <property type="entry name" value="ABC_TRANSPORTER_1"/>
    <property type="match status" value="2"/>
</dbReference>
<dbReference type="PROSITE" id="PS50006">
    <property type="entry name" value="FHA_DOMAIN"/>
    <property type="match status" value="1"/>
</dbReference>
<dbReference type="InterPro" id="IPR042263">
    <property type="entry name" value="DPH1/DPH2_1"/>
</dbReference>
<feature type="domain" description="ABC transporter" evidence="22">
    <location>
        <begin position="1211"/>
        <end position="1531"/>
    </location>
</feature>
<organism evidence="23 24">
    <name type="scientific">Mortierella alpina</name>
    <name type="common">Oleaginous fungus</name>
    <name type="synonym">Mortierella renispora</name>
    <dbReference type="NCBI Taxonomy" id="64518"/>
    <lineage>
        <taxon>Eukaryota</taxon>
        <taxon>Fungi</taxon>
        <taxon>Fungi incertae sedis</taxon>
        <taxon>Mucoromycota</taxon>
        <taxon>Mortierellomycotina</taxon>
        <taxon>Mortierellomycetes</taxon>
        <taxon>Mortierellales</taxon>
        <taxon>Mortierellaceae</taxon>
        <taxon>Mortierella</taxon>
    </lineage>
</organism>
<evidence type="ECO:0000259" key="21">
    <source>
        <dbReference type="PROSITE" id="PS50006"/>
    </source>
</evidence>
<dbReference type="GO" id="GO:0005524">
    <property type="term" value="F:ATP binding"/>
    <property type="evidence" value="ECO:0007669"/>
    <property type="project" value="UniProtKB-KW"/>
</dbReference>
<gene>
    <name evidence="23" type="ORF">KVV02_007081</name>
</gene>
<feature type="compositionally biased region" description="Low complexity" evidence="19">
    <location>
        <begin position="3940"/>
        <end position="3957"/>
    </location>
</feature>
<dbReference type="EMBL" id="JAIFTL010000006">
    <property type="protein sequence ID" value="KAG9327305.1"/>
    <property type="molecule type" value="Genomic_DNA"/>
</dbReference>
<dbReference type="SUPFAM" id="SSF54001">
    <property type="entry name" value="Cysteine proteinases"/>
    <property type="match status" value="1"/>
</dbReference>
<feature type="domain" description="ABC transporter" evidence="22">
    <location>
        <begin position="1632"/>
        <end position="1879"/>
    </location>
</feature>
<dbReference type="Pfam" id="PF00498">
    <property type="entry name" value="FHA"/>
    <property type="match status" value="1"/>
</dbReference>
<dbReference type="GO" id="GO:0046872">
    <property type="term" value="F:metal ion binding"/>
    <property type="evidence" value="ECO:0007669"/>
    <property type="project" value="UniProtKB-KW"/>
</dbReference>
<feature type="compositionally biased region" description="Low complexity" evidence="19">
    <location>
        <begin position="3718"/>
        <end position="3740"/>
    </location>
</feature>
<feature type="compositionally biased region" description="Low complexity" evidence="19">
    <location>
        <begin position="3456"/>
        <end position="3491"/>
    </location>
</feature>
<keyword evidence="18" id="KW-0175">Coiled coil</keyword>
<feature type="compositionally biased region" description="Polar residues" evidence="19">
    <location>
        <begin position="2444"/>
        <end position="2492"/>
    </location>
</feature>
<dbReference type="CDD" id="cd00174">
    <property type="entry name" value="SH3"/>
    <property type="match status" value="1"/>
</dbReference>
<feature type="compositionally biased region" description="Polar residues" evidence="19">
    <location>
        <begin position="2024"/>
        <end position="2052"/>
    </location>
</feature>
<evidence type="ECO:0000256" key="12">
    <source>
        <dbReference type="ARBA" id="ARBA00032573"/>
    </source>
</evidence>
<feature type="region of interest" description="Disordered" evidence="19">
    <location>
        <begin position="3456"/>
        <end position="3492"/>
    </location>
</feature>
<feature type="compositionally biased region" description="Acidic residues" evidence="19">
    <location>
        <begin position="515"/>
        <end position="524"/>
    </location>
</feature>
<comment type="function">
    <text evidence="15">Required for the first step of diphthamide biosynthesis, a post-translational modification of histidine which occurs in elongation factor 2. DPH1 and DPH2 transfer a 3-amino-3-carboxypropyl (ACP) group from S-adenosyl-L-methionine (SAM) to a histidine residue, the reaction is assisted by a reduction system comprising DPH3 and a NADH-dependent reductase, predominantly CBR1. Facilitates the reduction of the catalytic iron-sulfur cluster found in the DPH1 subunit.</text>
</comment>
<dbReference type="FunFam" id="3.40.50.11840:FF:000002">
    <property type="entry name" value="2-(3-amino-3-carboxypropyl)histidine synthase subunit 2"/>
    <property type="match status" value="1"/>
</dbReference>
<evidence type="ECO:0000313" key="24">
    <source>
        <dbReference type="Proteomes" id="UP000717515"/>
    </source>
</evidence>
<feature type="compositionally biased region" description="Basic residues" evidence="19">
    <location>
        <begin position="1133"/>
        <end position="1150"/>
    </location>
</feature>
<dbReference type="InterPro" id="IPR016435">
    <property type="entry name" value="DPH1/DPH2"/>
</dbReference>
<feature type="compositionally biased region" description="Low complexity" evidence="19">
    <location>
        <begin position="1151"/>
        <end position="1169"/>
    </location>
</feature>
<dbReference type="SMART" id="SM00326">
    <property type="entry name" value="SH3"/>
    <property type="match status" value="1"/>
</dbReference>
<dbReference type="Gene3D" id="3.40.50.300">
    <property type="entry name" value="P-loop containing nucleotide triphosphate hydrolases"/>
    <property type="match status" value="2"/>
</dbReference>
<dbReference type="InterPro" id="IPR050611">
    <property type="entry name" value="ABCF"/>
</dbReference>
<dbReference type="InterPro" id="IPR000253">
    <property type="entry name" value="FHA_dom"/>
</dbReference>
<accession>A0A9P8IHK3</accession>
<feature type="compositionally biased region" description="Polar residues" evidence="19">
    <location>
        <begin position="532"/>
        <end position="546"/>
    </location>
</feature>
<feature type="region of interest" description="Disordered" evidence="19">
    <location>
        <begin position="1992"/>
        <end position="2059"/>
    </location>
</feature>
<dbReference type="SUPFAM" id="SSF50044">
    <property type="entry name" value="SH3-domain"/>
    <property type="match status" value="1"/>
</dbReference>
<evidence type="ECO:0000256" key="19">
    <source>
        <dbReference type="SAM" id="MobiDB-lite"/>
    </source>
</evidence>
<evidence type="ECO:0000256" key="18">
    <source>
        <dbReference type="SAM" id="Coils"/>
    </source>
</evidence>
<dbReference type="Pfam" id="PF12848">
    <property type="entry name" value="ABC_tran_Xtn"/>
    <property type="match status" value="1"/>
</dbReference>
<evidence type="ECO:0000256" key="14">
    <source>
        <dbReference type="ARBA" id="ARBA00034128"/>
    </source>
</evidence>
<dbReference type="Pfam" id="PF00005">
    <property type="entry name" value="ABC_tran"/>
    <property type="match status" value="2"/>
</dbReference>
<dbReference type="InterPro" id="IPR042265">
    <property type="entry name" value="DPH1/DPH2_3"/>
</dbReference>
<dbReference type="InterPro" id="IPR027417">
    <property type="entry name" value="P-loop_NTPase"/>
</dbReference>
<dbReference type="InterPro" id="IPR003439">
    <property type="entry name" value="ABC_transporter-like_ATP-bd"/>
</dbReference>
<feature type="compositionally biased region" description="Polar residues" evidence="19">
    <location>
        <begin position="3651"/>
        <end position="3663"/>
    </location>
</feature>
<feature type="compositionally biased region" description="Low complexity" evidence="19">
    <location>
        <begin position="286"/>
        <end position="307"/>
    </location>
</feature>
<feature type="coiled-coil region" evidence="18">
    <location>
        <begin position="1382"/>
        <end position="1412"/>
    </location>
</feature>
<evidence type="ECO:0000256" key="6">
    <source>
        <dbReference type="ARBA" id="ARBA00022723"/>
    </source>
</evidence>
<evidence type="ECO:0000259" key="20">
    <source>
        <dbReference type="PROSITE" id="PS50002"/>
    </source>
</evidence>
<evidence type="ECO:0000256" key="1">
    <source>
        <dbReference type="ARBA" id="ARBA00001966"/>
    </source>
</evidence>
<dbReference type="InterPro" id="IPR008984">
    <property type="entry name" value="SMAD_FHA_dom_sf"/>
</dbReference>
<feature type="domain" description="SH3" evidence="20">
    <location>
        <begin position="1927"/>
        <end position="1987"/>
    </location>
</feature>
<evidence type="ECO:0000313" key="23">
    <source>
        <dbReference type="EMBL" id="KAG9327305.1"/>
    </source>
</evidence>
<dbReference type="InterPro" id="IPR003593">
    <property type="entry name" value="AAA+_ATPase"/>
</dbReference>
<feature type="compositionally biased region" description="Polar residues" evidence="19">
    <location>
        <begin position="2311"/>
        <end position="2326"/>
    </location>
</feature>
<dbReference type="Proteomes" id="UP000717515">
    <property type="component" value="Unassembled WGS sequence"/>
</dbReference>
<dbReference type="CDD" id="cd03221">
    <property type="entry name" value="ABCF_EF-3"/>
    <property type="match status" value="1"/>
</dbReference>
<keyword evidence="11" id="KW-0411">Iron-sulfur</keyword>
<dbReference type="Gene3D" id="3.40.50.11840">
    <property type="entry name" value="Diphthamide synthesis DPH1/DPH2 domain 1"/>
    <property type="match status" value="1"/>
</dbReference>
<feature type="region of interest" description="Disordered" evidence="19">
    <location>
        <begin position="2186"/>
        <end position="2214"/>
    </location>
</feature>
<comment type="similarity">
    <text evidence="3">Belongs to the DPH1/DPH2 family. DPH2 subfamily.</text>
</comment>
<evidence type="ECO:0000256" key="8">
    <source>
        <dbReference type="ARBA" id="ARBA00022741"/>
    </source>
</evidence>
<keyword evidence="8" id="KW-0547">Nucleotide-binding</keyword>
<feature type="region of interest" description="Disordered" evidence="19">
    <location>
        <begin position="3936"/>
        <end position="3982"/>
    </location>
</feature>
<evidence type="ECO:0000256" key="3">
    <source>
        <dbReference type="ARBA" id="ARBA00006179"/>
    </source>
</evidence>
<feature type="compositionally biased region" description="Low complexity" evidence="19">
    <location>
        <begin position="3674"/>
        <end position="3704"/>
    </location>
</feature>
<evidence type="ECO:0000256" key="17">
    <source>
        <dbReference type="PROSITE-ProRule" id="PRU00192"/>
    </source>
</evidence>
<feature type="region of interest" description="Disordered" evidence="19">
    <location>
        <begin position="3300"/>
        <end position="3330"/>
    </location>
</feature>
<feature type="region of interest" description="Disordered" evidence="19">
    <location>
        <begin position="688"/>
        <end position="783"/>
    </location>
</feature>
<feature type="region of interest" description="Disordered" evidence="19">
    <location>
        <begin position="3638"/>
        <end position="3764"/>
    </location>
</feature>
<feature type="region of interest" description="Disordered" evidence="19">
    <location>
        <begin position="3842"/>
        <end position="3879"/>
    </location>
</feature>
<dbReference type="InterPro" id="IPR032781">
    <property type="entry name" value="ABC_tran_Xtn"/>
</dbReference>
<comment type="cofactor">
    <cofactor evidence="1">
        <name>[4Fe-4S] cluster</name>
        <dbReference type="ChEBI" id="CHEBI:49883"/>
    </cofactor>
</comment>
<evidence type="ECO:0000256" key="9">
    <source>
        <dbReference type="ARBA" id="ARBA00022840"/>
    </source>
</evidence>
<feature type="region of interest" description="Disordered" evidence="19">
    <location>
        <begin position="1"/>
        <end position="31"/>
    </location>
</feature>
<feature type="region of interest" description="Disordered" evidence="19">
    <location>
        <begin position="286"/>
        <end position="313"/>
    </location>
</feature>
<dbReference type="Gene3D" id="2.60.200.20">
    <property type="match status" value="1"/>
</dbReference>
<feature type="region of interest" description="Disordered" evidence="19">
    <location>
        <begin position="508"/>
        <end position="550"/>
    </location>
</feature>
<evidence type="ECO:0000256" key="13">
    <source>
        <dbReference type="ARBA" id="ARBA00032791"/>
    </source>
</evidence>
<dbReference type="InterPro" id="IPR010014">
    <property type="entry name" value="DHP2"/>
</dbReference>
<dbReference type="GO" id="GO:0090560">
    <property type="term" value="F:2-(3-amino-3-carboxypropyl)histidine synthase activity"/>
    <property type="evidence" value="ECO:0007669"/>
    <property type="project" value="InterPro"/>
</dbReference>
<evidence type="ECO:0000256" key="11">
    <source>
        <dbReference type="ARBA" id="ARBA00023014"/>
    </source>
</evidence>
<dbReference type="InterPro" id="IPR017871">
    <property type="entry name" value="ABC_transporter-like_CS"/>
</dbReference>
<feature type="compositionally biased region" description="Low complexity" evidence="19">
    <location>
        <begin position="765"/>
        <end position="776"/>
    </location>
</feature>
<dbReference type="PANTHER" id="PTHR19211">
    <property type="entry name" value="ATP-BINDING TRANSPORT PROTEIN-RELATED"/>
    <property type="match status" value="1"/>
</dbReference>
<feature type="region of interest" description="Disordered" evidence="19">
    <location>
        <begin position="2422"/>
        <end position="2512"/>
    </location>
</feature>
<feature type="domain" description="FHA" evidence="21">
    <location>
        <begin position="3522"/>
        <end position="3576"/>
    </location>
</feature>
<dbReference type="SMART" id="SM00240">
    <property type="entry name" value="FHA"/>
    <property type="match status" value="1"/>
</dbReference>
<dbReference type="InterPro" id="IPR036028">
    <property type="entry name" value="SH3-like_dom_sf"/>
</dbReference>
<dbReference type="SFLD" id="SFLDF00408">
    <property type="entry name" value="Diphthamide_biosynthesis_famil"/>
    <property type="match status" value="1"/>
</dbReference>
<evidence type="ECO:0000256" key="5">
    <source>
        <dbReference type="ARBA" id="ARBA00022443"/>
    </source>
</evidence>
<feature type="compositionally biased region" description="Low complexity" evidence="19">
    <location>
        <begin position="2530"/>
        <end position="2548"/>
    </location>
</feature>
<dbReference type="NCBIfam" id="TIGR00272">
    <property type="entry name" value="DPH2"/>
    <property type="match status" value="1"/>
</dbReference>
<dbReference type="PANTHER" id="PTHR19211:SF129">
    <property type="entry name" value="ABC TRANSPORTER ATP-BINDING PROTEIN"/>
    <property type="match status" value="1"/>
</dbReference>
<dbReference type="InterPro" id="IPR038765">
    <property type="entry name" value="Papain-like_cys_pep_sf"/>
</dbReference>
<dbReference type="Gene3D" id="2.30.30.40">
    <property type="entry name" value="SH3 Domains"/>
    <property type="match status" value="1"/>
</dbReference>
<dbReference type="SFLD" id="SFLDG01121">
    <property type="entry name" value="Diphthamide_biosynthesis"/>
    <property type="match status" value="1"/>
</dbReference>
<feature type="compositionally biased region" description="Gly residues" evidence="19">
    <location>
        <begin position="3867"/>
        <end position="3879"/>
    </location>
</feature>
<feature type="compositionally biased region" description="Low complexity" evidence="19">
    <location>
        <begin position="1999"/>
        <end position="2012"/>
    </location>
</feature>
<feature type="compositionally biased region" description="Polar residues" evidence="19">
    <location>
        <begin position="3847"/>
        <end position="3863"/>
    </location>
</feature>
<comment type="caution">
    <text evidence="23">The sequence shown here is derived from an EMBL/GenBank/DDBJ whole genome shotgun (WGS) entry which is preliminary data.</text>
</comment>
<comment type="pathway">
    <text evidence="2">Protein modification; peptidyl-diphthamide biosynthesis.</text>
</comment>
<dbReference type="GO" id="GO:0016887">
    <property type="term" value="F:ATP hydrolysis activity"/>
    <property type="evidence" value="ECO:0007669"/>
    <property type="project" value="InterPro"/>
</dbReference>
<feature type="compositionally biased region" description="Low complexity" evidence="19">
    <location>
        <begin position="3311"/>
        <end position="3324"/>
    </location>
</feature>
<dbReference type="InterPro" id="IPR001452">
    <property type="entry name" value="SH3_domain"/>
</dbReference>
<evidence type="ECO:0000256" key="7">
    <source>
        <dbReference type="ARBA" id="ARBA00022737"/>
    </source>
</evidence>
<evidence type="ECO:0000256" key="2">
    <source>
        <dbReference type="ARBA" id="ARBA00005156"/>
    </source>
</evidence>
<evidence type="ECO:0000256" key="16">
    <source>
        <dbReference type="ARBA" id="ARBA00080784"/>
    </source>
</evidence>
<keyword evidence="6" id="KW-0479">Metal-binding</keyword>
<dbReference type="SUPFAM" id="SSF49879">
    <property type="entry name" value="SMAD/FHA domain"/>
    <property type="match status" value="1"/>
</dbReference>
<evidence type="ECO:0000259" key="22">
    <source>
        <dbReference type="PROSITE" id="PS50893"/>
    </source>
</evidence>
<reference evidence="23" key="1">
    <citation type="submission" date="2021-07" db="EMBL/GenBank/DDBJ databases">
        <title>Draft genome of Mortierella alpina, strain LL118, isolated from an aspen leaf litter sample.</title>
        <authorList>
            <person name="Yang S."/>
            <person name="Vinatzer B.A."/>
        </authorList>
    </citation>
    <scope>NUCLEOTIDE SEQUENCE</scope>
    <source>
        <strain evidence="23">LL118</strain>
    </source>
</reference>
<feature type="compositionally biased region" description="Basic and acidic residues" evidence="19">
    <location>
        <begin position="3640"/>
        <end position="3650"/>
    </location>
</feature>
<keyword evidence="5 17" id="KW-0728">SH3 domain</keyword>
<dbReference type="PROSITE" id="PS50002">
    <property type="entry name" value="SH3"/>
    <property type="match status" value="1"/>
</dbReference>
<dbReference type="SFLD" id="SFLDS00032">
    <property type="entry name" value="Radical_SAM_3-amino-3-carboxyp"/>
    <property type="match status" value="1"/>
</dbReference>
<feature type="compositionally biased region" description="Low complexity" evidence="19">
    <location>
        <begin position="3796"/>
        <end position="3808"/>
    </location>
</feature>
<feature type="region of interest" description="Disordered" evidence="19">
    <location>
        <begin position="2231"/>
        <end position="2326"/>
    </location>
</feature>